<keyword evidence="1" id="KW-1133">Transmembrane helix</keyword>
<proteinExistence type="predicted"/>
<dbReference type="EMBL" id="CP060784">
    <property type="protein sequence ID" value="QNP53291.1"/>
    <property type="molecule type" value="Genomic_DNA"/>
</dbReference>
<feature type="transmembrane region" description="Helical" evidence="1">
    <location>
        <begin position="91"/>
        <end position="110"/>
    </location>
</feature>
<organism evidence="2 3">
    <name type="scientific">Hymenobacter qilianensis</name>
    <dbReference type="NCBI Taxonomy" id="1385715"/>
    <lineage>
        <taxon>Bacteria</taxon>
        <taxon>Pseudomonadati</taxon>
        <taxon>Bacteroidota</taxon>
        <taxon>Cytophagia</taxon>
        <taxon>Cytophagales</taxon>
        <taxon>Hymenobacteraceae</taxon>
        <taxon>Hymenobacter</taxon>
    </lineage>
</organism>
<dbReference type="RefSeq" id="WP_187733510.1">
    <property type="nucleotide sequence ID" value="NZ_BMFN01000001.1"/>
</dbReference>
<gene>
    <name evidence="2" type="ORF">H9L05_06635</name>
</gene>
<dbReference type="Proteomes" id="UP000516093">
    <property type="component" value="Chromosome"/>
</dbReference>
<keyword evidence="1" id="KW-0812">Transmembrane</keyword>
<feature type="transmembrane region" description="Helical" evidence="1">
    <location>
        <begin position="286"/>
        <end position="303"/>
    </location>
</feature>
<evidence type="ECO:0000256" key="1">
    <source>
        <dbReference type="SAM" id="Phobius"/>
    </source>
</evidence>
<sequence length="546" mass="62538">MQKYFITKNHRLIDIAFLLAATISLQIYFLFDLGFYSDDWAFLGVLSNIKSSGLLTFIYDFFIIYKDILITRPIQVIQLSSLYWFFDTSPLGYHISNLFFLSLLVIYFYLSLNKLNAPRIAAFTIPLIYTLLPHYSTTRMWVASFTINVSTCFFFINIYANMKYIESLEKGKSSWQWLLTSLASLAISILAYEVIVPLFVLNFLITWWKCRSKGLKCAGIISLSVLIYLLCILFKVHYSTRIGGYNSNYLISITQAFKSAAINDFYTYGFKLPKHIWHLFQTRTSGNTYFIALSLSLIIFLYLIQFKIQAYTRRFWLLTILSGAVIYLMGYSIFLTANNLSPTPTGINNRVTTAAAIGVSACFFGSIGLASFHIRNKNIKTFIFAFPVSVLCGSGYIANYAISTFFSRSYISQLKILDSLQRRGPELTTKNTLILDGICPYVGPAPIFDCEWDLAGALQKIYKNTYIKADVRTNRLSYNEKGLTTITYGKKNFYAYNQYLIIYNNQTEKYFILKNFEDAKAYFTTNLSSDISTCAEGREGYGVNIF</sequence>
<feature type="transmembrane region" description="Helical" evidence="1">
    <location>
        <begin position="354"/>
        <end position="374"/>
    </location>
</feature>
<evidence type="ECO:0000313" key="3">
    <source>
        <dbReference type="Proteomes" id="UP000516093"/>
    </source>
</evidence>
<feature type="transmembrane region" description="Helical" evidence="1">
    <location>
        <begin position="12"/>
        <end position="31"/>
    </location>
</feature>
<keyword evidence="1" id="KW-0472">Membrane</keyword>
<reference evidence="2 3" key="1">
    <citation type="submission" date="2020-08" db="EMBL/GenBank/DDBJ databases">
        <title>Genome sequence of Hymenobacter qilianensis JCM 19763T.</title>
        <authorList>
            <person name="Hyun D.-W."/>
            <person name="Bae J.-W."/>
        </authorList>
    </citation>
    <scope>NUCLEOTIDE SEQUENCE [LARGE SCALE GENOMIC DNA]</scope>
    <source>
        <strain evidence="2 3">JCM 19763</strain>
    </source>
</reference>
<feature type="transmembrane region" description="Helical" evidence="1">
    <location>
        <begin position="315"/>
        <end position="334"/>
    </location>
</feature>
<feature type="transmembrane region" description="Helical" evidence="1">
    <location>
        <begin position="217"/>
        <end position="238"/>
    </location>
</feature>
<feature type="transmembrane region" description="Helical" evidence="1">
    <location>
        <begin position="140"/>
        <end position="162"/>
    </location>
</feature>
<dbReference type="KEGG" id="hqi:H9L05_06635"/>
<dbReference type="AlphaFoldDB" id="A0A7H0GYC5"/>
<evidence type="ECO:0008006" key="4">
    <source>
        <dbReference type="Google" id="ProtNLM"/>
    </source>
</evidence>
<evidence type="ECO:0000313" key="2">
    <source>
        <dbReference type="EMBL" id="QNP53291.1"/>
    </source>
</evidence>
<feature type="transmembrane region" description="Helical" evidence="1">
    <location>
        <begin position="381"/>
        <end position="402"/>
    </location>
</feature>
<accession>A0A7H0GYC5</accession>
<name>A0A7H0GYC5_9BACT</name>
<keyword evidence="3" id="KW-1185">Reference proteome</keyword>
<feature type="transmembrane region" description="Helical" evidence="1">
    <location>
        <begin position="182"/>
        <end position="205"/>
    </location>
</feature>
<protein>
    <recommendedName>
        <fullName evidence="4">YfhO family protein</fullName>
    </recommendedName>
</protein>